<evidence type="ECO:0000313" key="1">
    <source>
        <dbReference type="EMBL" id="AVR43539.1"/>
    </source>
</evidence>
<dbReference type="EMBL" id="MG963174">
    <property type="protein sequence ID" value="AVR43539.1"/>
    <property type="molecule type" value="Genomic_DNA"/>
</dbReference>
<dbReference type="GO" id="GO:0005840">
    <property type="term" value="C:ribosome"/>
    <property type="evidence" value="ECO:0007669"/>
    <property type="project" value="UniProtKB-KW"/>
</dbReference>
<sequence length="36" mass="4345">MNSNHYSLWQFQRSVLLNRKKKIVTMFGKEKHIGPQ</sequence>
<dbReference type="AlphaFoldDB" id="A0A2R3YZW3"/>
<proteinExistence type="predicted"/>
<keyword evidence="1" id="KW-0689">Ribosomal protein</keyword>
<keyword evidence="1" id="KW-0687">Ribonucleoprotein</keyword>
<reference evidence="1" key="1">
    <citation type="journal article" date="2018" name="Conserv Genet Resour">
        <title>The complete chloroplast genome of Taiwania cryptomerioides (Cupressales: Cupressaceae), an endangered relict conifer species endemic to East Asia.</title>
        <authorList>
            <person name="Wang L.-L."/>
            <person name="Shi Y.-L."/>
            <person name="Zhang Q.-L."/>
            <person name="Guo Y.-R."/>
            <person name="Teng H.-M."/>
        </authorList>
    </citation>
    <scope>NUCLEOTIDE SEQUENCE</scope>
</reference>
<geneLocation type="chloroplast" evidence="1"/>
<organism evidence="1">
    <name type="scientific">Taiwania cryptomerioides</name>
    <name type="common">Coffin tree</name>
    <dbReference type="NCBI Taxonomy" id="50187"/>
    <lineage>
        <taxon>Eukaryota</taxon>
        <taxon>Viridiplantae</taxon>
        <taxon>Streptophyta</taxon>
        <taxon>Embryophyta</taxon>
        <taxon>Tracheophyta</taxon>
        <taxon>Spermatophyta</taxon>
        <taxon>Pinopsida</taxon>
        <taxon>Pinidae</taxon>
        <taxon>Conifers II</taxon>
        <taxon>Cupressales</taxon>
        <taxon>Cupressaceae</taxon>
        <taxon>Taiwania</taxon>
    </lineage>
</organism>
<accession>A0A2R3YZW3</accession>
<keyword evidence="1" id="KW-0934">Plastid</keyword>
<name>A0A2R3YZW3_TAICR</name>
<protein>
    <submittedName>
        <fullName evidence="1">Ribosomal protein L33</fullName>
    </submittedName>
</protein>
<keyword evidence="1" id="KW-0150">Chloroplast</keyword>
<gene>
    <name evidence="1" type="primary">rpl32</name>
</gene>